<evidence type="ECO:0000256" key="5">
    <source>
        <dbReference type="SAM" id="Phobius"/>
    </source>
</evidence>
<comment type="subcellular location">
    <subcellularLocation>
        <location evidence="1">Membrane</location>
        <topology evidence="1">Multi-pass membrane protein</topology>
    </subcellularLocation>
</comment>
<evidence type="ECO:0000256" key="2">
    <source>
        <dbReference type="ARBA" id="ARBA00022692"/>
    </source>
</evidence>
<keyword evidence="2 5" id="KW-0812">Transmembrane</keyword>
<dbReference type="Gene3D" id="2.40.50.140">
    <property type="entry name" value="Nucleic acid-binding proteins"/>
    <property type="match status" value="1"/>
</dbReference>
<dbReference type="GO" id="GO:0006508">
    <property type="term" value="P:proteolysis"/>
    <property type="evidence" value="ECO:0007669"/>
    <property type="project" value="UniProtKB-KW"/>
</dbReference>
<dbReference type="EMBL" id="JADILV010000040">
    <property type="protein sequence ID" value="MBO8483630.1"/>
    <property type="molecule type" value="Genomic_DNA"/>
</dbReference>
<keyword evidence="3 5" id="KW-1133">Transmembrane helix</keyword>
<organism evidence="8 9">
    <name type="scientific">Candidatus Cryptobacteroides avicola</name>
    <dbReference type="NCBI Taxonomy" id="2840757"/>
    <lineage>
        <taxon>Bacteria</taxon>
        <taxon>Pseudomonadati</taxon>
        <taxon>Bacteroidota</taxon>
        <taxon>Bacteroidia</taxon>
        <taxon>Bacteroidales</taxon>
        <taxon>Candidatus Cryptobacteroides</taxon>
    </lineage>
</organism>
<dbReference type="Proteomes" id="UP000725002">
    <property type="component" value="Unassembled WGS sequence"/>
</dbReference>
<dbReference type="InterPro" id="IPR052165">
    <property type="entry name" value="Membrane_assoc_protease"/>
</dbReference>
<dbReference type="AlphaFoldDB" id="A0A940DRU4"/>
<evidence type="ECO:0000313" key="8">
    <source>
        <dbReference type="EMBL" id="MBO8483630.1"/>
    </source>
</evidence>
<dbReference type="InterPro" id="IPR002810">
    <property type="entry name" value="NfeD-like_C"/>
</dbReference>
<gene>
    <name evidence="8" type="ORF">IAB75_05900</name>
</gene>
<dbReference type="Pfam" id="PF24961">
    <property type="entry name" value="NfeD_membrane"/>
    <property type="match status" value="1"/>
</dbReference>
<dbReference type="GO" id="GO:0008233">
    <property type="term" value="F:peptidase activity"/>
    <property type="evidence" value="ECO:0007669"/>
    <property type="project" value="UniProtKB-KW"/>
</dbReference>
<evidence type="ECO:0000256" key="3">
    <source>
        <dbReference type="ARBA" id="ARBA00022989"/>
    </source>
</evidence>
<dbReference type="InterPro" id="IPR012340">
    <property type="entry name" value="NA-bd_OB-fold"/>
</dbReference>
<dbReference type="Pfam" id="PF01957">
    <property type="entry name" value="NfeD"/>
    <property type="match status" value="1"/>
</dbReference>
<reference evidence="8" key="1">
    <citation type="submission" date="2020-10" db="EMBL/GenBank/DDBJ databases">
        <authorList>
            <person name="Gilroy R."/>
        </authorList>
    </citation>
    <scope>NUCLEOTIDE SEQUENCE</scope>
    <source>
        <strain evidence="8">G3-8215</strain>
    </source>
</reference>
<keyword evidence="8" id="KW-0645">Protease</keyword>
<feature type="domain" description="NfeD integral membrane" evidence="7">
    <location>
        <begin position="5"/>
        <end position="70"/>
    </location>
</feature>
<keyword evidence="4 5" id="KW-0472">Membrane</keyword>
<evidence type="ECO:0000259" key="6">
    <source>
        <dbReference type="Pfam" id="PF01957"/>
    </source>
</evidence>
<accession>A0A940DRU4</accession>
<sequence>MAFIIILIAVGLVLILAEILLIPGIGVAGILGLVSMGGSCFYAFHEYGSSTGTVVVVVNVVLLLGLTIYVLRAKTWKKLALNTNIDSKIQFFDEERIAVGDTGRTITRLAPMGMARIGEESCEVKSLEGIIDPGTEIEVVMIEDNRIYVKPVENDY</sequence>
<proteinExistence type="predicted"/>
<evidence type="ECO:0000259" key="7">
    <source>
        <dbReference type="Pfam" id="PF24961"/>
    </source>
</evidence>
<feature type="transmembrane region" description="Helical" evidence="5">
    <location>
        <begin position="52"/>
        <end position="71"/>
    </location>
</feature>
<protein>
    <submittedName>
        <fullName evidence="8">Serine protease</fullName>
    </submittedName>
</protein>
<dbReference type="PANTHER" id="PTHR33507">
    <property type="entry name" value="INNER MEMBRANE PROTEIN YBBJ"/>
    <property type="match status" value="1"/>
</dbReference>
<dbReference type="PANTHER" id="PTHR33507:SF3">
    <property type="entry name" value="INNER MEMBRANE PROTEIN YBBJ"/>
    <property type="match status" value="1"/>
</dbReference>
<feature type="domain" description="NfeD-like C-terminal" evidence="6">
    <location>
        <begin position="99"/>
        <end position="151"/>
    </location>
</feature>
<keyword evidence="8" id="KW-0378">Hydrolase</keyword>
<reference evidence="8" key="2">
    <citation type="journal article" date="2021" name="PeerJ">
        <title>Extensive microbial diversity within the chicken gut microbiome revealed by metagenomics and culture.</title>
        <authorList>
            <person name="Gilroy R."/>
            <person name="Ravi A."/>
            <person name="Getino M."/>
            <person name="Pursley I."/>
            <person name="Horton D.L."/>
            <person name="Alikhan N.F."/>
            <person name="Baker D."/>
            <person name="Gharbi K."/>
            <person name="Hall N."/>
            <person name="Watson M."/>
            <person name="Adriaenssens E.M."/>
            <person name="Foster-Nyarko E."/>
            <person name="Jarju S."/>
            <person name="Secka A."/>
            <person name="Antonio M."/>
            <person name="Oren A."/>
            <person name="Chaudhuri R.R."/>
            <person name="La Ragione R."/>
            <person name="Hildebrand F."/>
            <person name="Pallen M.J."/>
        </authorList>
    </citation>
    <scope>NUCLEOTIDE SEQUENCE</scope>
    <source>
        <strain evidence="8">G3-8215</strain>
    </source>
</reference>
<evidence type="ECO:0000256" key="4">
    <source>
        <dbReference type="ARBA" id="ARBA00023136"/>
    </source>
</evidence>
<evidence type="ECO:0000313" key="9">
    <source>
        <dbReference type="Proteomes" id="UP000725002"/>
    </source>
</evidence>
<evidence type="ECO:0000256" key="1">
    <source>
        <dbReference type="ARBA" id="ARBA00004141"/>
    </source>
</evidence>
<dbReference type="InterPro" id="IPR056739">
    <property type="entry name" value="NfeD_membrane"/>
</dbReference>
<dbReference type="GO" id="GO:0005886">
    <property type="term" value="C:plasma membrane"/>
    <property type="evidence" value="ECO:0007669"/>
    <property type="project" value="TreeGrafter"/>
</dbReference>
<comment type="caution">
    <text evidence="8">The sequence shown here is derived from an EMBL/GenBank/DDBJ whole genome shotgun (WGS) entry which is preliminary data.</text>
</comment>
<name>A0A940DRU4_9BACT</name>